<evidence type="ECO:0000313" key="4">
    <source>
        <dbReference type="Proteomes" id="UP000271631"/>
    </source>
</evidence>
<dbReference type="EMBL" id="RBNL01003720">
    <property type="protein sequence ID" value="RML45841.1"/>
    <property type="molecule type" value="Genomic_DNA"/>
</dbReference>
<protein>
    <recommendedName>
        <fullName evidence="1">TniQ domain-containing protein</fullName>
    </recommendedName>
</protein>
<sequence>MVASYSWHPGAVSVNPVWPLSKPLLTDELLTSWIIRMALAHGCSPAALTAIAWPGTRAWASDLDRSVSVSRLAVLSKQSGVPCASLQSATLKNVMTSIVRQPHRLLRASWPWLTVLGCRGGHHSGGLQCCPDCIAQSNSRFFIQWRLAWHTCCPIHGVQLIERCGHCLAPMQPELLRAGASLSDCYRCGAALSDGARCDAAEAALAFQIYVDENIGRWPLYGSSPLDFRDWLTVARTLVSFAQAAVRRHSAAAERFFESLGIPLESLQPIPLGLPLEYLSPAERSVLLSIVWVIMSAGPQRFIEAARHESLPASTLHLPTSGSPPVLLDLVAALQSPRHHLVSGVDREHPSSPAQTLRMWLRLKRKVRRRGIR</sequence>
<dbReference type="InterPro" id="IPR009492">
    <property type="entry name" value="TniQ"/>
</dbReference>
<comment type="caution">
    <text evidence="2">The sequence shown here is derived from an EMBL/GenBank/DDBJ whole genome shotgun (WGS) entry which is preliminary data.</text>
</comment>
<evidence type="ECO:0000313" key="2">
    <source>
        <dbReference type="EMBL" id="RML45841.1"/>
    </source>
</evidence>
<feature type="domain" description="TniQ" evidence="1">
    <location>
        <begin position="24"/>
        <end position="160"/>
    </location>
</feature>
<evidence type="ECO:0000259" key="1">
    <source>
        <dbReference type="Pfam" id="PF06527"/>
    </source>
</evidence>
<evidence type="ECO:0000313" key="3">
    <source>
        <dbReference type="EMBL" id="RMV34403.1"/>
    </source>
</evidence>
<dbReference type="RefSeq" id="WP_074800258.1">
    <property type="nucleotide sequence ID" value="NZ_JAEVFP010000061.1"/>
</dbReference>
<dbReference type="Pfam" id="PF06527">
    <property type="entry name" value="TniQ"/>
    <property type="match status" value="1"/>
</dbReference>
<evidence type="ECO:0000313" key="5">
    <source>
        <dbReference type="Proteomes" id="UP000282378"/>
    </source>
</evidence>
<gene>
    <name evidence="3" type="ORF">ALP13_04150</name>
    <name evidence="2" type="ORF">APX70_200484</name>
</gene>
<dbReference type="Proteomes" id="UP000282378">
    <property type="component" value="Unassembled WGS sequence"/>
</dbReference>
<proteinExistence type="predicted"/>
<dbReference type="Proteomes" id="UP000271631">
    <property type="component" value="Unassembled WGS sequence"/>
</dbReference>
<reference evidence="4 5" key="1">
    <citation type="submission" date="2018-08" db="EMBL/GenBank/DDBJ databases">
        <title>Recombination of ecologically and evolutionarily significant loci maintains genetic cohesion in the Pseudomonas syringae species complex.</title>
        <authorList>
            <person name="Dillon M."/>
            <person name="Thakur S."/>
            <person name="Almeida R.N.D."/>
            <person name="Weir B.S."/>
            <person name="Guttman D.S."/>
        </authorList>
    </citation>
    <scope>NUCLEOTIDE SEQUENCE [LARGE SCALE GENOMIC DNA]</scope>
    <source>
        <strain evidence="2 5">88_10</strain>
        <strain evidence="3 4">ICMP 11281</strain>
    </source>
</reference>
<accession>A0A0N0WPT5</accession>
<dbReference type="AlphaFoldDB" id="A0A0N0WPT5"/>
<organism evidence="2 5">
    <name type="scientific">Pseudomonas syringae pv. maculicola</name>
    <dbReference type="NCBI Taxonomy" id="59511"/>
    <lineage>
        <taxon>Bacteria</taxon>
        <taxon>Pseudomonadati</taxon>
        <taxon>Pseudomonadota</taxon>
        <taxon>Gammaproteobacteria</taxon>
        <taxon>Pseudomonadales</taxon>
        <taxon>Pseudomonadaceae</taxon>
        <taxon>Pseudomonas</taxon>
    </lineage>
</organism>
<name>A0A0N0WPT5_PSEYM</name>
<dbReference type="EMBL" id="RBUQ01000224">
    <property type="protein sequence ID" value="RMV34403.1"/>
    <property type="molecule type" value="Genomic_DNA"/>
</dbReference>